<dbReference type="HAMAP" id="MF_00277">
    <property type="entry name" value="PII_uridylyl_transf"/>
    <property type="match status" value="1"/>
</dbReference>
<feature type="region of interest" description="Disordered" evidence="8">
    <location>
        <begin position="677"/>
        <end position="707"/>
    </location>
</feature>
<feature type="compositionally biased region" description="Pro residues" evidence="8">
    <location>
        <begin position="690"/>
        <end position="700"/>
    </location>
</feature>
<name>A0A3D9UMS7_9MICO</name>
<dbReference type="InterPro" id="IPR006674">
    <property type="entry name" value="HD_domain"/>
</dbReference>
<evidence type="ECO:0000256" key="2">
    <source>
        <dbReference type="ARBA" id="ARBA00022695"/>
    </source>
</evidence>
<evidence type="ECO:0000256" key="3">
    <source>
        <dbReference type="ARBA" id="ARBA00022737"/>
    </source>
</evidence>
<dbReference type="SMART" id="SM00471">
    <property type="entry name" value="HDc"/>
    <property type="match status" value="1"/>
</dbReference>
<evidence type="ECO:0000256" key="8">
    <source>
        <dbReference type="SAM" id="MobiDB-lite"/>
    </source>
</evidence>
<dbReference type="OrthoDB" id="9758038at2"/>
<dbReference type="Pfam" id="PF08335">
    <property type="entry name" value="GlnD_UR_UTase"/>
    <property type="match status" value="1"/>
</dbReference>
<dbReference type="InterPro" id="IPR043519">
    <property type="entry name" value="NT_sf"/>
</dbReference>
<reference evidence="11 12" key="1">
    <citation type="submission" date="2018-08" db="EMBL/GenBank/DDBJ databases">
        <title>Sequencing the genomes of 1000 actinobacteria strains.</title>
        <authorList>
            <person name="Klenk H.-P."/>
        </authorList>
    </citation>
    <scope>NUCLEOTIDE SEQUENCE [LARGE SCALE GENOMIC DNA]</scope>
    <source>
        <strain evidence="11 12">DSM 22967</strain>
    </source>
</reference>
<proteinExistence type="inferred from homology"/>
<comment type="catalytic activity">
    <reaction evidence="7">
        <text>[protein-PII]-L-tyrosine + UTP = [protein-PII]-uridylyl-L-tyrosine + diphosphate</text>
        <dbReference type="Rhea" id="RHEA:13673"/>
        <dbReference type="Rhea" id="RHEA-COMP:12147"/>
        <dbReference type="Rhea" id="RHEA-COMP:12148"/>
        <dbReference type="ChEBI" id="CHEBI:33019"/>
        <dbReference type="ChEBI" id="CHEBI:46398"/>
        <dbReference type="ChEBI" id="CHEBI:46858"/>
        <dbReference type="ChEBI" id="CHEBI:90602"/>
        <dbReference type="EC" id="2.7.7.59"/>
    </reaction>
</comment>
<evidence type="ECO:0000256" key="1">
    <source>
        <dbReference type="ARBA" id="ARBA00022679"/>
    </source>
</evidence>
<evidence type="ECO:0000313" key="12">
    <source>
        <dbReference type="Proteomes" id="UP000256253"/>
    </source>
</evidence>
<dbReference type="Pfam" id="PF01966">
    <property type="entry name" value="HD"/>
    <property type="match status" value="1"/>
</dbReference>
<evidence type="ECO:0000259" key="9">
    <source>
        <dbReference type="PROSITE" id="PS51671"/>
    </source>
</evidence>
<dbReference type="GO" id="GO:0006808">
    <property type="term" value="P:regulation of nitrogen utilization"/>
    <property type="evidence" value="ECO:0007669"/>
    <property type="project" value="UniProtKB-UniRule"/>
</dbReference>
<feature type="compositionally biased region" description="Basic and acidic residues" evidence="8">
    <location>
        <begin position="677"/>
        <end position="688"/>
    </location>
</feature>
<evidence type="ECO:0000256" key="7">
    <source>
        <dbReference type="HAMAP-Rule" id="MF_00277"/>
    </source>
</evidence>
<dbReference type="SUPFAM" id="SSF55021">
    <property type="entry name" value="ACT-like"/>
    <property type="match status" value="1"/>
</dbReference>
<keyword evidence="4 7" id="KW-0378">Hydrolase</keyword>
<dbReference type="Proteomes" id="UP000256253">
    <property type="component" value="Unassembled WGS sequence"/>
</dbReference>
<evidence type="ECO:0000259" key="10">
    <source>
        <dbReference type="PROSITE" id="PS51831"/>
    </source>
</evidence>
<keyword evidence="6 7" id="KW-0511">Multifunctional enzyme</keyword>
<dbReference type="SUPFAM" id="SSF109604">
    <property type="entry name" value="HD-domain/PDEase-like"/>
    <property type="match status" value="1"/>
</dbReference>
<dbReference type="NCBIfam" id="NF002895">
    <property type="entry name" value="PRK03381.1"/>
    <property type="match status" value="1"/>
</dbReference>
<comment type="caution">
    <text evidence="11">The sequence shown here is derived from an EMBL/GenBank/DDBJ whole genome shotgun (WGS) entry which is preliminary data.</text>
</comment>
<dbReference type="SUPFAM" id="SSF81301">
    <property type="entry name" value="Nucleotidyltransferase"/>
    <property type="match status" value="1"/>
</dbReference>
<evidence type="ECO:0000256" key="4">
    <source>
        <dbReference type="ARBA" id="ARBA00022801"/>
    </source>
</evidence>
<protein>
    <recommendedName>
        <fullName evidence="7">Bifunctional uridylyltransferase/uridylyl-removing enzyme</fullName>
        <shortName evidence="7">UTase/UR</shortName>
    </recommendedName>
    <alternativeName>
        <fullName evidence="7">Bifunctional [protein-PII] modification enzyme</fullName>
    </alternativeName>
    <alternativeName>
        <fullName evidence="7">Bifunctional nitrogen sensor protein</fullName>
    </alternativeName>
    <domain>
        <recommendedName>
            <fullName evidence="7">[Protein-PII] uridylyltransferase</fullName>
            <shortName evidence="7">PII uridylyltransferase</shortName>
            <shortName evidence="7">UTase</shortName>
            <ecNumber evidence="7">2.7.7.59</ecNumber>
        </recommendedName>
    </domain>
    <domain>
        <recommendedName>
            <fullName evidence="7">[Protein-PII]-UMP uridylyl-removing enzyme</fullName>
            <shortName evidence="7">UR</shortName>
            <ecNumber evidence="7">3.1.4.-</ecNumber>
        </recommendedName>
    </domain>
</protein>
<dbReference type="InterPro" id="IPR003607">
    <property type="entry name" value="HD/PDEase_dom"/>
</dbReference>
<feature type="domain" description="ACT" evidence="9">
    <location>
        <begin position="609"/>
        <end position="689"/>
    </location>
</feature>
<feature type="domain" description="HD" evidence="10">
    <location>
        <begin position="424"/>
        <end position="526"/>
    </location>
</feature>
<accession>A0A3D9UMS7</accession>
<comment type="activity regulation">
    <text evidence="7">Uridylyltransferase (UTase) activity is inhibited by glutamine, while glutamine activates uridylyl-removing (UR) activity.</text>
</comment>
<evidence type="ECO:0000313" key="11">
    <source>
        <dbReference type="EMBL" id="REF30629.1"/>
    </source>
</evidence>
<feature type="region of interest" description="Uridylyltransferase" evidence="7">
    <location>
        <begin position="1"/>
        <end position="308"/>
    </location>
</feature>
<keyword evidence="2 7" id="KW-0548">Nucleotidyltransferase</keyword>
<organism evidence="11 12">
    <name type="scientific">Calidifontibacter indicus</name>
    <dbReference type="NCBI Taxonomy" id="419650"/>
    <lineage>
        <taxon>Bacteria</taxon>
        <taxon>Bacillati</taxon>
        <taxon>Actinomycetota</taxon>
        <taxon>Actinomycetes</taxon>
        <taxon>Micrococcales</taxon>
        <taxon>Dermacoccaceae</taxon>
        <taxon>Calidifontibacter</taxon>
    </lineage>
</organism>
<gene>
    <name evidence="7" type="primary">glnD</name>
    <name evidence="11" type="ORF">DFJ65_1644</name>
</gene>
<dbReference type="GO" id="GO:0008081">
    <property type="term" value="F:phosphoric diester hydrolase activity"/>
    <property type="evidence" value="ECO:0007669"/>
    <property type="project" value="UniProtKB-UniRule"/>
</dbReference>
<dbReference type="Pfam" id="PF01842">
    <property type="entry name" value="ACT"/>
    <property type="match status" value="1"/>
</dbReference>
<comment type="similarity">
    <text evidence="7">Belongs to the GlnD family.</text>
</comment>
<comment type="cofactor">
    <cofactor evidence="7">
        <name>Mg(2+)</name>
        <dbReference type="ChEBI" id="CHEBI:18420"/>
    </cofactor>
</comment>
<evidence type="ECO:0000256" key="6">
    <source>
        <dbReference type="ARBA" id="ARBA00023268"/>
    </source>
</evidence>
<dbReference type="AlphaFoldDB" id="A0A3D9UMS7"/>
<dbReference type="SUPFAM" id="SSF81593">
    <property type="entry name" value="Nucleotidyltransferase substrate binding subunit/domain"/>
    <property type="match status" value="1"/>
</dbReference>
<keyword evidence="3" id="KW-0677">Repeat</keyword>
<comment type="function">
    <text evidence="7">Modifies, by uridylylation and deuridylylation, the PII regulatory proteins (GlnB and homologs), in response to the nitrogen status of the cell that GlnD senses through the glutamine level. Under low glutamine levels, catalyzes the conversion of the PII proteins and UTP to PII-UMP and PPi, while under higher glutamine levels, GlnD hydrolyzes PII-UMP to PII and UMP (deuridylylation). Thus, controls uridylylation state and activity of the PII proteins, and plays an important role in the regulation of nitrogen metabolism.</text>
</comment>
<dbReference type="CDD" id="cd05401">
    <property type="entry name" value="NT_GlnE_GlnD_like"/>
    <property type="match status" value="1"/>
</dbReference>
<keyword evidence="12" id="KW-1185">Reference proteome</keyword>
<dbReference type="InterPro" id="IPR045865">
    <property type="entry name" value="ACT-like_dom_sf"/>
</dbReference>
<dbReference type="EC" id="3.1.4.-" evidence="7"/>
<dbReference type="Gene3D" id="1.10.3090.10">
    <property type="entry name" value="cca-adding enzyme, domain 2"/>
    <property type="match status" value="1"/>
</dbReference>
<dbReference type="PROSITE" id="PS51831">
    <property type="entry name" value="HD"/>
    <property type="match status" value="1"/>
</dbReference>
<dbReference type="RefSeq" id="WP_115922592.1">
    <property type="nucleotide sequence ID" value="NZ_QTUA01000001.1"/>
</dbReference>
<dbReference type="PANTHER" id="PTHR47320:SF1">
    <property type="entry name" value="BIFUNCTIONAL URIDYLYLTRANSFERASE_URIDYLYL-REMOVING ENZYME"/>
    <property type="match status" value="1"/>
</dbReference>
<dbReference type="CDD" id="cd04899">
    <property type="entry name" value="ACT_ACR-UUR-like_2"/>
    <property type="match status" value="1"/>
</dbReference>
<evidence type="ECO:0000256" key="5">
    <source>
        <dbReference type="ARBA" id="ARBA00022842"/>
    </source>
</evidence>
<dbReference type="GO" id="GO:0008773">
    <property type="term" value="F:[protein-PII] uridylyltransferase activity"/>
    <property type="evidence" value="ECO:0007669"/>
    <property type="project" value="UniProtKB-UniRule"/>
</dbReference>
<dbReference type="PROSITE" id="PS51671">
    <property type="entry name" value="ACT"/>
    <property type="match status" value="2"/>
</dbReference>
<dbReference type="InterPro" id="IPR010043">
    <property type="entry name" value="UTase/UR"/>
</dbReference>
<dbReference type="InterPro" id="IPR002912">
    <property type="entry name" value="ACT_dom"/>
</dbReference>
<keyword evidence="5 7" id="KW-0460">Magnesium</keyword>
<dbReference type="InterPro" id="IPR013546">
    <property type="entry name" value="PII_UdlTrfase/GS_AdlTrfase"/>
</dbReference>
<dbReference type="PIRSF" id="PIRSF006288">
    <property type="entry name" value="PII_uridyltransf"/>
    <property type="match status" value="1"/>
</dbReference>
<comment type="domain">
    <text evidence="7">Has four distinct domains: an N-terminal nucleotidyltransferase (NT) domain responsible for UTase activity, a central HD domain that encodes UR activity, and two C-terminal ACT domains that seem to have a role in glutamine sensing.</text>
</comment>
<keyword evidence="1 7" id="KW-0808">Transferase</keyword>
<comment type="caution">
    <text evidence="7">Lacks conserved residue(s) required for the propagation of feature annotation.</text>
</comment>
<dbReference type="EMBL" id="QTUA01000001">
    <property type="protein sequence ID" value="REF30629.1"/>
    <property type="molecule type" value="Genomic_DNA"/>
</dbReference>
<comment type="catalytic activity">
    <reaction evidence="7">
        <text>[protein-PII]-uridylyl-L-tyrosine + H2O = [protein-PII]-L-tyrosine + UMP + H(+)</text>
        <dbReference type="Rhea" id="RHEA:48600"/>
        <dbReference type="Rhea" id="RHEA-COMP:12147"/>
        <dbReference type="Rhea" id="RHEA-COMP:12148"/>
        <dbReference type="ChEBI" id="CHEBI:15377"/>
        <dbReference type="ChEBI" id="CHEBI:15378"/>
        <dbReference type="ChEBI" id="CHEBI:46858"/>
        <dbReference type="ChEBI" id="CHEBI:57865"/>
        <dbReference type="ChEBI" id="CHEBI:90602"/>
    </reaction>
</comment>
<sequence>MKTDHGTRRLDLADTRSFAQEGAGQARRLRLASHAHTALADLWDEAVAPHGNRAREGIALAAVGSLGRGDAGPLSDYDLILVHDGRTVGAGDVAEIANSIWYPLWDNGIRLDHSVRTLGECRTVASGDLSAALGMLDIDWVAGDPVLVAGVRQGIAHDWRANARKRLPELVESMRARHERHGDLTSSLEPDIKEGRGGLRDMTVLRALAGAWLADRPHGDVDDAYARLLDVRDALHVATGRGRETLHLDDQDAVAALLGHPDSDYLLTGVVDAGRRISHALEATLRRAGQSQRARVLRVGPRRPILTPLGYGLYEHDGEVVLGPNHADGHPDHLLLVRAARAAARSRIPLSPTTIANLSRGLEPLPGPWPEDVRDAFLDLLATGPGLVPVWEALDLAGIVELWIPEWKAVRSRPQRNSVHRYTVDRHLVETVVQAYERRADVSRPDVLLVTALLHDIGKISGVHDHAEEGAPVAASIARRMGLGEREAADVELLVRRHLTLIEYATRRDPQDAATVAALAEAVDHRLDLFEQLRALTEADALAAGPKAWTGWRSGLVDELTAQVRASLTARPAPSFDDDPASEVLADALPALRMGEPFVRVTRTAGGAEVLIADRDRLGLFADSAGLLAATGVLVRAARVRTIDDVAVNTWQIESPFSELPAEEDLVRGLAQLGRGDHGPLRALERRRPTPPPLGSPPPRATLVPGGSQTATVIEVRCPDRPGLLREIGMAFTKAGMAVRSAHVATYAGQTLDTFYITAADGRVLDPPAAAGLIGTVIDALDPSGTV</sequence>
<feature type="domain" description="ACT" evidence="9">
    <location>
        <begin position="713"/>
        <end position="787"/>
    </location>
</feature>
<dbReference type="EC" id="2.7.7.59" evidence="7"/>
<dbReference type="PANTHER" id="PTHR47320">
    <property type="entry name" value="BIFUNCTIONAL URIDYLYLTRANSFERASE/URIDYLYL-REMOVING ENZYME"/>
    <property type="match status" value="1"/>
</dbReference>